<protein>
    <recommendedName>
        <fullName evidence="17">RING-type E3 ubiquitin transferase (cysteine targeting)</fullName>
        <ecNumber evidence="17">2.3.2.36</ecNumber>
    </recommendedName>
    <alternativeName>
        <fullName evidence="15">Peroxin-2</fullName>
    </alternativeName>
</protein>
<dbReference type="InterPro" id="IPR025654">
    <property type="entry name" value="PEX2/10"/>
</dbReference>
<evidence type="ECO:0000256" key="16">
    <source>
        <dbReference type="ARBA" id="ARBA00034438"/>
    </source>
</evidence>
<dbReference type="EMBL" id="JAEPRB010000080">
    <property type="protein sequence ID" value="KAG2222567.1"/>
    <property type="molecule type" value="Genomic_DNA"/>
</dbReference>
<evidence type="ECO:0000256" key="17">
    <source>
        <dbReference type="ARBA" id="ARBA00034523"/>
    </source>
</evidence>
<dbReference type="PROSITE" id="PS00518">
    <property type="entry name" value="ZF_RING_1"/>
    <property type="match status" value="1"/>
</dbReference>
<keyword evidence="9" id="KW-0833">Ubl conjugation pathway</keyword>
<evidence type="ECO:0000256" key="4">
    <source>
        <dbReference type="ARBA" id="ARBA00022448"/>
    </source>
</evidence>
<keyword evidence="7" id="KW-0479">Metal-binding</keyword>
<evidence type="ECO:0000256" key="7">
    <source>
        <dbReference type="ARBA" id="ARBA00022723"/>
    </source>
</evidence>
<evidence type="ECO:0000256" key="6">
    <source>
        <dbReference type="ARBA" id="ARBA00022692"/>
    </source>
</evidence>
<keyword evidence="14" id="KW-0576">Peroxisome</keyword>
<dbReference type="InterPro" id="IPR001841">
    <property type="entry name" value="Znf_RING"/>
</dbReference>
<dbReference type="SUPFAM" id="SSF57850">
    <property type="entry name" value="RING/U-box"/>
    <property type="match status" value="1"/>
</dbReference>
<comment type="pathway">
    <text evidence="2">Protein modification; protein ubiquitination.</text>
</comment>
<comment type="similarity">
    <text evidence="3">Belongs to the pex2/pex10/pex12 family.</text>
</comment>
<dbReference type="GO" id="GO:0061630">
    <property type="term" value="F:ubiquitin protein ligase activity"/>
    <property type="evidence" value="ECO:0007669"/>
    <property type="project" value="UniProtKB-EC"/>
</dbReference>
<evidence type="ECO:0000256" key="2">
    <source>
        <dbReference type="ARBA" id="ARBA00004906"/>
    </source>
</evidence>
<dbReference type="GO" id="GO:0016567">
    <property type="term" value="P:protein ubiquitination"/>
    <property type="evidence" value="ECO:0007669"/>
    <property type="project" value="UniProtKB-ARBA"/>
</dbReference>
<dbReference type="Gene3D" id="3.30.40.10">
    <property type="entry name" value="Zinc/RING finger domain, C3HC4 (zinc finger)"/>
    <property type="match status" value="1"/>
</dbReference>
<dbReference type="AlphaFoldDB" id="A0A8H7S6D6"/>
<feature type="region of interest" description="Disordered" evidence="19">
    <location>
        <begin position="352"/>
        <end position="386"/>
    </location>
</feature>
<dbReference type="EC" id="2.3.2.36" evidence="17"/>
<feature type="compositionally biased region" description="Basic and acidic residues" evidence="19">
    <location>
        <begin position="359"/>
        <end position="386"/>
    </location>
</feature>
<proteinExistence type="inferred from homology"/>
<dbReference type="InterPro" id="IPR006845">
    <property type="entry name" value="Pex_N"/>
</dbReference>
<keyword evidence="11" id="KW-0653">Protein transport</keyword>
<evidence type="ECO:0000256" key="14">
    <source>
        <dbReference type="ARBA" id="ARBA00023140"/>
    </source>
</evidence>
<evidence type="ECO:0000256" key="10">
    <source>
        <dbReference type="ARBA" id="ARBA00022833"/>
    </source>
</evidence>
<keyword evidence="13" id="KW-0472">Membrane</keyword>
<dbReference type="PROSITE" id="PS50089">
    <property type="entry name" value="ZF_RING_2"/>
    <property type="match status" value="1"/>
</dbReference>
<dbReference type="Pfam" id="PF04757">
    <property type="entry name" value="Pex2_Pex12"/>
    <property type="match status" value="1"/>
</dbReference>
<keyword evidence="5" id="KW-0808">Transferase</keyword>
<comment type="subcellular location">
    <subcellularLocation>
        <location evidence="1">Peroxisome membrane</location>
        <topology evidence="1">Multi-pass membrane protein</topology>
    </subcellularLocation>
</comment>
<keyword evidence="6" id="KW-0812">Transmembrane</keyword>
<keyword evidence="22" id="KW-1185">Reference proteome</keyword>
<evidence type="ECO:0000256" key="5">
    <source>
        <dbReference type="ARBA" id="ARBA00022679"/>
    </source>
</evidence>
<reference evidence="21 22" key="1">
    <citation type="submission" date="2020-12" db="EMBL/GenBank/DDBJ databases">
        <title>Metabolic potential, ecology and presence of endohyphal bacteria is reflected in genomic diversity of Mucoromycotina.</title>
        <authorList>
            <person name="Muszewska A."/>
            <person name="Okrasinska A."/>
            <person name="Steczkiewicz K."/>
            <person name="Drgas O."/>
            <person name="Orlowska M."/>
            <person name="Perlinska-Lenart U."/>
            <person name="Aleksandrzak-Piekarczyk T."/>
            <person name="Szatraj K."/>
            <person name="Zielenkiewicz U."/>
            <person name="Pilsyk S."/>
            <person name="Malc E."/>
            <person name="Mieczkowski P."/>
            <person name="Kruszewska J.S."/>
            <person name="Biernat P."/>
            <person name="Pawlowska J."/>
        </authorList>
    </citation>
    <scope>NUCLEOTIDE SEQUENCE [LARGE SCALE GENOMIC DNA]</scope>
    <source>
        <strain evidence="21 22">CBS 142.35</strain>
    </source>
</reference>
<evidence type="ECO:0000256" key="15">
    <source>
        <dbReference type="ARBA" id="ARBA00032511"/>
    </source>
</evidence>
<gene>
    <name evidence="21" type="ORF">INT45_002698</name>
</gene>
<dbReference type="GO" id="GO:0008270">
    <property type="term" value="F:zinc ion binding"/>
    <property type="evidence" value="ECO:0007669"/>
    <property type="project" value="UniProtKB-KW"/>
</dbReference>
<dbReference type="OrthoDB" id="1701437at2759"/>
<evidence type="ECO:0000313" key="21">
    <source>
        <dbReference type="EMBL" id="KAG2222567.1"/>
    </source>
</evidence>
<evidence type="ECO:0000313" key="22">
    <source>
        <dbReference type="Proteomes" id="UP000646827"/>
    </source>
</evidence>
<dbReference type="PANTHER" id="PTHR48178:SF1">
    <property type="entry name" value="PEROXISOME BIOGENESIS FACTOR 2"/>
    <property type="match status" value="1"/>
</dbReference>
<keyword evidence="12" id="KW-1133">Transmembrane helix</keyword>
<feature type="domain" description="RING-type" evidence="20">
    <location>
        <begin position="283"/>
        <end position="339"/>
    </location>
</feature>
<sequence>MFRSPSQPPQPEWKTSWNALQPALQKVRRSMVTARTSPIKVMRVSQLDSDILDSELFQILKDQLWSALSLFKPTFKEQFEPELLAVLNLCLFKLSVYDSSATYGSQLQNLKYRNEWKHGGALESIAKDAPLSQTQKVLYGLFTVGGQYAWTRANRYITSQGWGELEEDDIRNKVYRVLQSGEKYWKAFSLLNFLIFLWNGKYRTLIDRILAMRLVYGKKSLNRQVSFEFLNRQMVWHAFTEFLLFLVPLINVEKLKLRLMRSLLPKSYLVSSKGFDQLPSNQCAICHDNASSAESGPVGQIQDFTIHNPYETNCGHTYCYYCIQSKISVFGDEWPCLRCGERVESINKLVEKVEDDENRQEHVDNDVKENEDTKEEHVEKKDDTKE</sequence>
<evidence type="ECO:0000256" key="13">
    <source>
        <dbReference type="ARBA" id="ARBA00023136"/>
    </source>
</evidence>
<organism evidence="21 22">
    <name type="scientific">Circinella minor</name>
    <dbReference type="NCBI Taxonomy" id="1195481"/>
    <lineage>
        <taxon>Eukaryota</taxon>
        <taxon>Fungi</taxon>
        <taxon>Fungi incertae sedis</taxon>
        <taxon>Mucoromycota</taxon>
        <taxon>Mucoromycotina</taxon>
        <taxon>Mucoromycetes</taxon>
        <taxon>Mucorales</taxon>
        <taxon>Lichtheimiaceae</taxon>
        <taxon>Circinella</taxon>
    </lineage>
</organism>
<evidence type="ECO:0000256" key="18">
    <source>
        <dbReference type="PROSITE-ProRule" id="PRU00175"/>
    </source>
</evidence>
<accession>A0A8H7S6D6</accession>
<dbReference type="InterPro" id="IPR017907">
    <property type="entry name" value="Znf_RING_CS"/>
</dbReference>
<comment type="caution">
    <text evidence="21">The sequence shown here is derived from an EMBL/GenBank/DDBJ whole genome shotgun (WGS) entry which is preliminary data.</text>
</comment>
<evidence type="ECO:0000259" key="20">
    <source>
        <dbReference type="PROSITE" id="PS50089"/>
    </source>
</evidence>
<dbReference type="GO" id="GO:0005778">
    <property type="term" value="C:peroxisomal membrane"/>
    <property type="evidence" value="ECO:0007669"/>
    <property type="project" value="UniProtKB-SubCell"/>
</dbReference>
<dbReference type="InterPro" id="IPR013083">
    <property type="entry name" value="Znf_RING/FYVE/PHD"/>
</dbReference>
<evidence type="ECO:0000256" key="9">
    <source>
        <dbReference type="ARBA" id="ARBA00022786"/>
    </source>
</evidence>
<dbReference type="GO" id="GO:0016562">
    <property type="term" value="P:protein import into peroxisome matrix, receptor recycling"/>
    <property type="evidence" value="ECO:0007669"/>
    <property type="project" value="UniProtKB-ARBA"/>
</dbReference>
<evidence type="ECO:0000256" key="19">
    <source>
        <dbReference type="SAM" id="MobiDB-lite"/>
    </source>
</evidence>
<keyword evidence="8 18" id="KW-0863">Zinc-finger</keyword>
<evidence type="ECO:0000256" key="11">
    <source>
        <dbReference type="ARBA" id="ARBA00022927"/>
    </source>
</evidence>
<evidence type="ECO:0000256" key="1">
    <source>
        <dbReference type="ARBA" id="ARBA00004585"/>
    </source>
</evidence>
<evidence type="ECO:0000256" key="12">
    <source>
        <dbReference type="ARBA" id="ARBA00022989"/>
    </source>
</evidence>
<evidence type="ECO:0000256" key="8">
    <source>
        <dbReference type="ARBA" id="ARBA00022771"/>
    </source>
</evidence>
<dbReference type="SMART" id="SM00184">
    <property type="entry name" value="RING"/>
    <property type="match status" value="1"/>
</dbReference>
<dbReference type="Proteomes" id="UP000646827">
    <property type="component" value="Unassembled WGS sequence"/>
</dbReference>
<dbReference type="PANTHER" id="PTHR48178">
    <property type="entry name" value="PEROXISOME BIOGENESIS FACTOR 2"/>
    <property type="match status" value="1"/>
</dbReference>
<comment type="catalytic activity">
    <reaction evidence="16">
        <text>[E2 ubiquitin-conjugating enzyme]-S-ubiquitinyl-L-cysteine + [acceptor protein]-L-cysteine = [E2 ubiquitin-conjugating enzyme]-L-cysteine + [acceptor protein]-S-ubiquitinyl-L-cysteine.</text>
        <dbReference type="EC" id="2.3.2.36"/>
    </reaction>
</comment>
<keyword evidence="4" id="KW-0813">Transport</keyword>
<keyword evidence="10" id="KW-0862">Zinc</keyword>
<dbReference type="InterPro" id="IPR018957">
    <property type="entry name" value="Znf_C3HC4_RING-type"/>
</dbReference>
<evidence type="ECO:0000256" key="3">
    <source>
        <dbReference type="ARBA" id="ARBA00008704"/>
    </source>
</evidence>
<name>A0A8H7S6D6_9FUNG</name>
<dbReference type="Pfam" id="PF00097">
    <property type="entry name" value="zf-C3HC4"/>
    <property type="match status" value="1"/>
</dbReference>